<evidence type="ECO:0000313" key="3">
    <source>
        <dbReference type="EMBL" id="KNZ46864.1"/>
    </source>
</evidence>
<sequence>MVRSSFCISIWSSIYFSLSFSASSIQAHPNQIFGTLRASPISWYNVAHSLFNGTSATGSMTLMPRESLLQPLVTTSKLPRTQMMMIHNHQMTMFQWFHKLLTHQLPNYSKDPFASVCHFFCKEVLGVLSKMFFSKVATSKYVKFIKVVESELNSKVFLFLASTTTELVSQAWLSAGYYFRAFPSMAFLSELQLNALRREVDNLEGQEGTKEQKVVRVK</sequence>
<feature type="coiled-coil region" evidence="1">
    <location>
        <begin position="186"/>
        <end position="213"/>
    </location>
</feature>
<dbReference type="AlphaFoldDB" id="A0A0L6UEA1"/>
<protein>
    <submittedName>
        <fullName evidence="3">Putative signal peptide protein</fullName>
    </submittedName>
</protein>
<evidence type="ECO:0000313" key="4">
    <source>
        <dbReference type="Proteomes" id="UP000037035"/>
    </source>
</evidence>
<organism evidence="3 4">
    <name type="scientific">Puccinia sorghi</name>
    <dbReference type="NCBI Taxonomy" id="27349"/>
    <lineage>
        <taxon>Eukaryota</taxon>
        <taxon>Fungi</taxon>
        <taxon>Dikarya</taxon>
        <taxon>Basidiomycota</taxon>
        <taxon>Pucciniomycotina</taxon>
        <taxon>Pucciniomycetes</taxon>
        <taxon>Pucciniales</taxon>
        <taxon>Pucciniaceae</taxon>
        <taxon>Puccinia</taxon>
    </lineage>
</organism>
<keyword evidence="2" id="KW-0732">Signal</keyword>
<dbReference type="EMBL" id="LAVV01012263">
    <property type="protein sequence ID" value="KNZ46864.1"/>
    <property type="molecule type" value="Genomic_DNA"/>
</dbReference>
<feature type="signal peptide" evidence="2">
    <location>
        <begin position="1"/>
        <end position="27"/>
    </location>
</feature>
<feature type="chain" id="PRO_5005567810" evidence="2">
    <location>
        <begin position="28"/>
        <end position="218"/>
    </location>
</feature>
<dbReference type="VEuPathDB" id="FungiDB:VP01_6892g1"/>
<gene>
    <name evidence="3" type="ORF">VP01_6892g1</name>
</gene>
<evidence type="ECO:0000256" key="1">
    <source>
        <dbReference type="SAM" id="Coils"/>
    </source>
</evidence>
<evidence type="ECO:0000256" key="2">
    <source>
        <dbReference type="SAM" id="SignalP"/>
    </source>
</evidence>
<dbReference type="Proteomes" id="UP000037035">
    <property type="component" value="Unassembled WGS sequence"/>
</dbReference>
<reference evidence="3 4" key="1">
    <citation type="submission" date="2015-08" db="EMBL/GenBank/DDBJ databases">
        <title>Next Generation Sequencing and Analysis of the Genome of Puccinia sorghi L Schw, the Causal Agent of Maize Common Rust.</title>
        <authorList>
            <person name="Rochi L."/>
            <person name="Burguener G."/>
            <person name="Darino M."/>
            <person name="Turjanski A."/>
            <person name="Kreff E."/>
            <person name="Dieguez M.J."/>
            <person name="Sacco F."/>
        </authorList>
    </citation>
    <scope>NUCLEOTIDE SEQUENCE [LARGE SCALE GENOMIC DNA]</scope>
    <source>
        <strain evidence="3 4">RO10H11247</strain>
    </source>
</reference>
<dbReference type="OrthoDB" id="76215at2759"/>
<keyword evidence="4" id="KW-1185">Reference proteome</keyword>
<proteinExistence type="predicted"/>
<comment type="caution">
    <text evidence="3">The sequence shown here is derived from an EMBL/GenBank/DDBJ whole genome shotgun (WGS) entry which is preliminary data.</text>
</comment>
<accession>A0A0L6UEA1</accession>
<keyword evidence="1" id="KW-0175">Coiled coil</keyword>
<name>A0A0L6UEA1_9BASI</name>